<dbReference type="PANTHER" id="PTHR10997:SF18">
    <property type="entry name" value="D-IMPORTIN 7_RANBP7"/>
    <property type="match status" value="1"/>
</dbReference>
<dbReference type="SUPFAM" id="SSF55718">
    <property type="entry name" value="SCP-like"/>
    <property type="match status" value="1"/>
</dbReference>
<feature type="compositionally biased region" description="Acidic residues" evidence="7">
    <location>
        <begin position="1140"/>
        <end position="1151"/>
    </location>
</feature>
<sequence length="1217" mass="138067">MSDIVTPGFQSSELLANLEDALQNGLSAEDKAKLLKQVNGVFEFIIKNPEGKEQIFTIDLRKDSEGSLHKGKGKVKPSVSITIKDQDFVDLASGKLNGQKAYMTGKLKARGQLMLAMKLDSVFKQVIDTQASELSKPSKFSGTERSNNYCFLARYPAFPACHTIPLNLPSDSMDPNSVYQLFVATYHPDPNVHKQAELTIRNIEGQNGFLTTVLQILCNQEAELGARQAAAIYFKNRISKAWDPPKGALAVSPIEQSERVVIKQELLQVMTKAPQAVKVQLTASLNAILTTDFPEQWPDLLHQLQSALTSQDLETVYVSLVSLRELIKVYQWRAQDKREPLIQAVKLLFPTVQTVVSKLVHQQTDEAAEMIKLALKSYHAAIQSDFPVCLQDPASLVAWGTLFLQLVDKKVDNDDTSLDADDRERLPWWKTKKWAYHCLNRIFSRYGNPTLLASNNTKYMGFAKTFVVNFAPDILHAYLKQVDLWVQHQIWLSHKCTALIAAFLTDCIKNKTMWQLVKPHAQSLVAYFVFPQMCFSDSDAQLWSEDPVEFVHKRIDPLEDFHSPHMHASNLLIDMARHRRKQTFMHILTFTNELLTKYLETSPEQRNGKEKDGALNIVGCLSNEILEKQSVASMMEPFFVTHVFPEFDSPFPFLRARACNITQQFSGFDFAGDENMGILYNKLLGCLKDNELPVKVHAALALQPLIRHESVREAMIPNLPFIMQELLNLTNEIDADVLAAVMEEFVEVFAEQLVPFAVQLCTQLRDTFLRIMEDVSQAQKDVSEEDILAGSINTDGVADKTMAAMGVLKTIGTLILSLQSTPEMLQQLETVLHPVISYTLENSIIDLYDEIFEIIDSCTFSAKTISEPMWNVLALIYKTFKSSAMDFMEEMLPCLDNYISYGSQVFCTSQEHQAMMYDIIETVMNNDRVGESDRVCACKLIESLLLNCRGHMDSYIPSFLNLAFQFIFANSMKSVEFKVHCLEVVINSLYYNPSLTVRILEENHWVKGFFGLWFQHLNKFSRVHDKKLNIVALCSILEMPFNQMPASLHEGWSSLLDTILASFQTLPKAIENREQMERYYTGDVDDEDDNDSQTTADTGDENSTENGDNDDDDDVQDEDAEYLEFLTQQAAANDENSQQTDEDNEDDEEISEEILFESPLDNVDPYITFEQVLKAVQLHQPQSYTLLTSTLNVDQQQLLMDLLSTAEQHRQSQHEMA</sequence>
<keyword evidence="6" id="KW-0539">Nucleus</keyword>
<evidence type="ECO:0000313" key="10">
    <source>
        <dbReference type="Proteomes" id="UP000654370"/>
    </source>
</evidence>
<dbReference type="EMBL" id="JAEPQZ010000018">
    <property type="protein sequence ID" value="KAG2172062.1"/>
    <property type="molecule type" value="Genomic_DNA"/>
</dbReference>
<name>A0A8H7PDS2_MORIS</name>
<dbReference type="Pfam" id="PF02036">
    <property type="entry name" value="SCP2"/>
    <property type="match status" value="1"/>
</dbReference>
<feature type="region of interest" description="Disordered" evidence="7">
    <location>
        <begin position="1128"/>
        <end position="1151"/>
    </location>
</feature>
<comment type="subcellular location">
    <subcellularLocation>
        <location evidence="2">Cytoplasm</location>
    </subcellularLocation>
    <subcellularLocation>
        <location evidence="1">Nucleus</location>
    </subcellularLocation>
</comment>
<evidence type="ECO:0000256" key="1">
    <source>
        <dbReference type="ARBA" id="ARBA00004123"/>
    </source>
</evidence>
<organism evidence="9 10">
    <name type="scientific">Mortierella isabellina</name>
    <name type="common">Filamentous fungus</name>
    <name type="synonym">Umbelopsis isabellina</name>
    <dbReference type="NCBI Taxonomy" id="91625"/>
    <lineage>
        <taxon>Eukaryota</taxon>
        <taxon>Fungi</taxon>
        <taxon>Fungi incertae sedis</taxon>
        <taxon>Mucoromycota</taxon>
        <taxon>Mucoromycotina</taxon>
        <taxon>Umbelopsidomycetes</taxon>
        <taxon>Umbelopsidales</taxon>
        <taxon>Umbelopsidaceae</taxon>
        <taxon>Umbelopsis</taxon>
    </lineage>
</organism>
<dbReference type="SMART" id="SM00913">
    <property type="entry name" value="IBN_N"/>
    <property type="match status" value="1"/>
</dbReference>
<keyword evidence="5" id="KW-0653">Protein transport</keyword>
<dbReference type="PANTHER" id="PTHR10997">
    <property type="entry name" value="IMPORTIN-7, 8, 11"/>
    <property type="match status" value="1"/>
</dbReference>
<evidence type="ECO:0000313" key="9">
    <source>
        <dbReference type="EMBL" id="KAG2172062.1"/>
    </source>
</evidence>
<dbReference type="GO" id="GO:0005635">
    <property type="term" value="C:nuclear envelope"/>
    <property type="evidence" value="ECO:0007669"/>
    <property type="project" value="TreeGrafter"/>
</dbReference>
<accession>A0A8H7PDS2</accession>
<evidence type="ECO:0000256" key="5">
    <source>
        <dbReference type="ARBA" id="ARBA00022927"/>
    </source>
</evidence>
<keyword evidence="4" id="KW-0963">Cytoplasm</keyword>
<dbReference type="Pfam" id="PF08506">
    <property type="entry name" value="Cse1"/>
    <property type="match status" value="1"/>
</dbReference>
<dbReference type="InterPro" id="IPR036527">
    <property type="entry name" value="SCP2_sterol-bd_dom_sf"/>
</dbReference>
<dbReference type="Gene3D" id="3.30.1050.10">
    <property type="entry name" value="SCP2 sterol-binding domain"/>
    <property type="match status" value="1"/>
</dbReference>
<evidence type="ECO:0000256" key="6">
    <source>
        <dbReference type="ARBA" id="ARBA00023242"/>
    </source>
</evidence>
<dbReference type="FunFam" id="1.25.10.10:FF:000244">
    <property type="entry name" value="Nonsense-mediated mRNA decay protein"/>
    <property type="match status" value="1"/>
</dbReference>
<dbReference type="OrthoDB" id="760868at2759"/>
<evidence type="ECO:0000256" key="4">
    <source>
        <dbReference type="ARBA" id="ARBA00022490"/>
    </source>
</evidence>
<dbReference type="InterPro" id="IPR016024">
    <property type="entry name" value="ARM-type_fold"/>
</dbReference>
<dbReference type="InterPro" id="IPR003033">
    <property type="entry name" value="SCP2_sterol-bd_dom"/>
</dbReference>
<keyword evidence="3" id="KW-0813">Transport</keyword>
<feature type="region of interest" description="Disordered" evidence="7">
    <location>
        <begin position="1080"/>
        <end position="1115"/>
    </location>
</feature>
<proteinExistence type="predicted"/>
<dbReference type="InterPro" id="IPR013713">
    <property type="entry name" value="XPO2_central"/>
</dbReference>
<dbReference type="GO" id="GO:0031267">
    <property type="term" value="F:small GTPase binding"/>
    <property type="evidence" value="ECO:0007669"/>
    <property type="project" value="InterPro"/>
</dbReference>
<dbReference type="Gene3D" id="1.25.10.10">
    <property type="entry name" value="Leucine-rich Repeat Variant"/>
    <property type="match status" value="1"/>
</dbReference>
<dbReference type="AlphaFoldDB" id="A0A8H7PDS2"/>
<evidence type="ECO:0000256" key="7">
    <source>
        <dbReference type="SAM" id="MobiDB-lite"/>
    </source>
</evidence>
<feature type="compositionally biased region" description="Acidic residues" evidence="7">
    <location>
        <begin position="1098"/>
        <end position="1115"/>
    </location>
</feature>
<evidence type="ECO:0000256" key="2">
    <source>
        <dbReference type="ARBA" id="ARBA00004496"/>
    </source>
</evidence>
<reference evidence="9" key="1">
    <citation type="submission" date="2020-12" db="EMBL/GenBank/DDBJ databases">
        <title>Metabolic potential, ecology and presence of endohyphal bacteria is reflected in genomic diversity of Mucoromycotina.</title>
        <authorList>
            <person name="Muszewska A."/>
            <person name="Okrasinska A."/>
            <person name="Steczkiewicz K."/>
            <person name="Drgas O."/>
            <person name="Orlowska M."/>
            <person name="Perlinska-Lenart U."/>
            <person name="Aleksandrzak-Piekarczyk T."/>
            <person name="Szatraj K."/>
            <person name="Zielenkiewicz U."/>
            <person name="Pilsyk S."/>
            <person name="Malc E."/>
            <person name="Mieczkowski P."/>
            <person name="Kruszewska J.S."/>
            <person name="Biernat P."/>
            <person name="Pawlowska J."/>
        </authorList>
    </citation>
    <scope>NUCLEOTIDE SEQUENCE</scope>
    <source>
        <strain evidence="9">WA0000067209</strain>
    </source>
</reference>
<dbReference type="PROSITE" id="PS50166">
    <property type="entry name" value="IMPORTIN_B_NT"/>
    <property type="match status" value="1"/>
</dbReference>
<comment type="caution">
    <text evidence="9">The sequence shown here is derived from an EMBL/GenBank/DDBJ whole genome shotgun (WGS) entry which is preliminary data.</text>
</comment>
<keyword evidence="10" id="KW-1185">Reference proteome</keyword>
<dbReference type="Proteomes" id="UP000654370">
    <property type="component" value="Unassembled WGS sequence"/>
</dbReference>
<feature type="domain" description="Importin N-terminal" evidence="8">
    <location>
        <begin position="196"/>
        <end position="272"/>
    </location>
</feature>
<dbReference type="SUPFAM" id="SSF48371">
    <property type="entry name" value="ARM repeat"/>
    <property type="match status" value="1"/>
</dbReference>
<dbReference type="InterPro" id="IPR001494">
    <property type="entry name" value="Importin-beta_N"/>
</dbReference>
<dbReference type="InterPro" id="IPR011989">
    <property type="entry name" value="ARM-like"/>
</dbReference>
<evidence type="ECO:0000259" key="8">
    <source>
        <dbReference type="PROSITE" id="PS50166"/>
    </source>
</evidence>
<dbReference type="GO" id="GO:0006606">
    <property type="term" value="P:protein import into nucleus"/>
    <property type="evidence" value="ECO:0007669"/>
    <property type="project" value="TreeGrafter"/>
</dbReference>
<dbReference type="Pfam" id="PF03810">
    <property type="entry name" value="IBN_N"/>
    <property type="match status" value="1"/>
</dbReference>
<dbReference type="GO" id="GO:0005829">
    <property type="term" value="C:cytosol"/>
    <property type="evidence" value="ECO:0007669"/>
    <property type="project" value="TreeGrafter"/>
</dbReference>
<protein>
    <recommendedName>
        <fullName evidence="8">Importin N-terminal domain-containing protein</fullName>
    </recommendedName>
</protein>
<gene>
    <name evidence="9" type="ORF">INT43_001539</name>
</gene>
<evidence type="ECO:0000256" key="3">
    <source>
        <dbReference type="ARBA" id="ARBA00022448"/>
    </source>
</evidence>